<dbReference type="Proteomes" id="UP001174909">
    <property type="component" value="Unassembled WGS sequence"/>
</dbReference>
<gene>
    <name evidence="1" type="ORF">GBAR_LOCUS17213</name>
</gene>
<organism evidence="1 2">
    <name type="scientific">Geodia barretti</name>
    <name type="common">Barrett's horny sponge</name>
    <dbReference type="NCBI Taxonomy" id="519541"/>
    <lineage>
        <taxon>Eukaryota</taxon>
        <taxon>Metazoa</taxon>
        <taxon>Porifera</taxon>
        <taxon>Demospongiae</taxon>
        <taxon>Heteroscleromorpha</taxon>
        <taxon>Tetractinellida</taxon>
        <taxon>Astrophorina</taxon>
        <taxon>Geodiidae</taxon>
        <taxon>Geodia</taxon>
    </lineage>
</organism>
<protein>
    <submittedName>
        <fullName evidence="1">Uncharacterized protein</fullName>
    </submittedName>
</protein>
<evidence type="ECO:0000313" key="1">
    <source>
        <dbReference type="EMBL" id="CAI8030351.1"/>
    </source>
</evidence>
<reference evidence="1" key="1">
    <citation type="submission" date="2023-03" db="EMBL/GenBank/DDBJ databases">
        <authorList>
            <person name="Steffen K."/>
            <person name="Cardenas P."/>
        </authorList>
    </citation>
    <scope>NUCLEOTIDE SEQUENCE</scope>
</reference>
<evidence type="ECO:0000313" key="2">
    <source>
        <dbReference type="Proteomes" id="UP001174909"/>
    </source>
</evidence>
<dbReference type="EMBL" id="CASHTH010002472">
    <property type="protein sequence ID" value="CAI8030351.1"/>
    <property type="molecule type" value="Genomic_DNA"/>
</dbReference>
<comment type="caution">
    <text evidence="1">The sequence shown here is derived from an EMBL/GenBank/DDBJ whole genome shotgun (WGS) entry which is preliminary data.</text>
</comment>
<name>A0AA35SKL8_GEOBA</name>
<keyword evidence="2" id="KW-1185">Reference proteome</keyword>
<sequence length="75" mass="8412">MEPKFRFVLSTCGITDTSITVLEDVNVSSMTVFVSLREEHFEKLLPRLTVGDHAVLLKLWDSKQGVERSGDSSPM</sequence>
<accession>A0AA35SKL8</accession>
<dbReference type="AlphaFoldDB" id="A0AA35SKL8"/>
<proteinExistence type="predicted"/>